<organism evidence="2 3">
    <name type="scientific">Polyangium fumosum</name>
    <dbReference type="NCBI Taxonomy" id="889272"/>
    <lineage>
        <taxon>Bacteria</taxon>
        <taxon>Pseudomonadati</taxon>
        <taxon>Myxococcota</taxon>
        <taxon>Polyangia</taxon>
        <taxon>Polyangiales</taxon>
        <taxon>Polyangiaceae</taxon>
        <taxon>Polyangium</taxon>
    </lineage>
</organism>
<accession>A0A4U1JEE2</accession>
<proteinExistence type="predicted"/>
<dbReference type="InterPro" id="IPR006533">
    <property type="entry name" value="T6SS_Vgr_RhsGE"/>
</dbReference>
<name>A0A4U1JEE2_9BACT</name>
<dbReference type="SUPFAM" id="SSF69279">
    <property type="entry name" value="Phage tail proteins"/>
    <property type="match status" value="2"/>
</dbReference>
<dbReference type="SUPFAM" id="SSF69255">
    <property type="entry name" value="gp5 N-terminal domain-like"/>
    <property type="match status" value="1"/>
</dbReference>
<protein>
    <submittedName>
        <fullName evidence="2">Type VI secretion system tip protein VgrG</fullName>
    </submittedName>
</protein>
<dbReference type="PANTHER" id="PTHR32305">
    <property type="match status" value="1"/>
</dbReference>
<dbReference type="Pfam" id="PF05954">
    <property type="entry name" value="Phage_GPD"/>
    <property type="match status" value="1"/>
</dbReference>
<dbReference type="Gene3D" id="4.10.220.110">
    <property type="match status" value="1"/>
</dbReference>
<dbReference type="NCBIfam" id="TIGR01646">
    <property type="entry name" value="vgr_GE"/>
    <property type="match status" value="1"/>
</dbReference>
<dbReference type="Proteomes" id="UP000309215">
    <property type="component" value="Unassembled WGS sequence"/>
</dbReference>
<dbReference type="RefSeq" id="WP_136929132.1">
    <property type="nucleotide sequence ID" value="NZ_SSMQ01000010.1"/>
</dbReference>
<sequence>MSKKALRIEVFLSLGDASFPALRLRVEERLSELGGAWVEVAVGSDLDVEALLEEPATVVILWDGQEKRRFSMQLARGRFLDEKDGHLHYELELRPSLWFLGLDKNTRKWRDQPAEPIVSKVLDEGSVAHAFRTTRASASQPYCVQYRETNLDFVSRMLEFEGFYYSFDPDGTMIIGDTSSASEEIEGGAEFELIDAAGALSHGDFGVTSFERGAVVGSGKATVNDHNWKTPKLSLLASATGAKDTHLEVYDYPVGYREKGTGETLAKLRVEALCAEKRFVEGTSTVFSFAPARIFSFTHEEGASFSGRYLLVSVEHEYREEAGVAHYENRFRAIPADVPFRPAVKTERPEIEGNHTVMVRGPAGEEIHTDAYGRAKVQFHWDREAKGTDEDSRWIRMTQEISTSIALARVGWEISVAYIDGDPTRPVGLARQINGQMVPMYSQPAFRNRMTIRTETYPGKAGFNELRLEDSAGSMHMDWHAQKDFKTLVQHDRTETIGNNQTVLIESNSTRTVEKNQTIDIGGDQTRTVGRHVVHKVNIDRNHTIGGEETIDVTLGVETSVMENDVETVGGTRFTRSGNDETGSIDRSVQKTLTRIVGGSSISMAGGSVAHEGGEMLFEYAGGSKITIALEESVKQAVAENLDTFVSGFDLRKSKGDMSVSAKQTTVNVQSSAFFRSAERMELRSRVIELVSSASIALRAGALSIEMMPGNVTIKGPLKQESETKITLRGNPEKLTP</sequence>
<dbReference type="Pfam" id="PF22178">
    <property type="entry name" value="Gp5_trimer_C"/>
    <property type="match status" value="1"/>
</dbReference>
<reference evidence="2 3" key="1">
    <citation type="submission" date="2019-04" db="EMBL/GenBank/DDBJ databases">
        <authorList>
            <person name="Li Y."/>
            <person name="Wang J."/>
        </authorList>
    </citation>
    <scope>NUCLEOTIDE SEQUENCE [LARGE SCALE GENOMIC DNA]</scope>
    <source>
        <strain evidence="2 3">DSM 14668</strain>
    </source>
</reference>
<dbReference type="InterPro" id="IPR054030">
    <property type="entry name" value="Gp5_Vgr_C"/>
</dbReference>
<dbReference type="AlphaFoldDB" id="A0A4U1JEE2"/>
<dbReference type="InterPro" id="IPR017847">
    <property type="entry name" value="T6SS_RhsGE_Vgr_subset"/>
</dbReference>
<dbReference type="Gene3D" id="3.55.50.10">
    <property type="entry name" value="Baseplate protein-like domains"/>
    <property type="match status" value="1"/>
</dbReference>
<gene>
    <name evidence="2" type="primary">tssI</name>
    <name evidence="2" type="ORF">E8A74_12095</name>
</gene>
<keyword evidence="3" id="KW-1185">Reference proteome</keyword>
<dbReference type="InterPro" id="IPR037026">
    <property type="entry name" value="Vgr_OB-fold_dom_sf"/>
</dbReference>
<evidence type="ECO:0000313" key="3">
    <source>
        <dbReference type="Proteomes" id="UP000309215"/>
    </source>
</evidence>
<dbReference type="EMBL" id="SSMQ01000010">
    <property type="protein sequence ID" value="TKD09459.1"/>
    <property type="molecule type" value="Genomic_DNA"/>
</dbReference>
<dbReference type="OrthoDB" id="5478310at2"/>
<dbReference type="Gene3D" id="2.30.110.50">
    <property type="match status" value="1"/>
</dbReference>
<dbReference type="SUPFAM" id="SSF69349">
    <property type="entry name" value="Phage fibre proteins"/>
    <property type="match status" value="1"/>
</dbReference>
<dbReference type="InterPro" id="IPR050708">
    <property type="entry name" value="T6SS_VgrG/RHS"/>
</dbReference>
<dbReference type="NCBIfam" id="TIGR03361">
    <property type="entry name" value="VI_Rhs_Vgr"/>
    <property type="match status" value="1"/>
</dbReference>
<feature type="domain" description="Gp5/Type VI secretion system Vgr C-terminal trimerisation" evidence="1">
    <location>
        <begin position="450"/>
        <end position="553"/>
    </location>
</feature>
<evidence type="ECO:0000313" key="2">
    <source>
        <dbReference type="EMBL" id="TKD09459.1"/>
    </source>
</evidence>
<evidence type="ECO:0000259" key="1">
    <source>
        <dbReference type="Pfam" id="PF22178"/>
    </source>
</evidence>
<comment type="caution">
    <text evidence="2">The sequence shown here is derived from an EMBL/GenBank/DDBJ whole genome shotgun (WGS) entry which is preliminary data.</text>
</comment>
<dbReference type="Gene3D" id="2.40.50.230">
    <property type="entry name" value="Gp5 N-terminal domain"/>
    <property type="match status" value="1"/>
</dbReference>
<dbReference type="PANTHER" id="PTHR32305:SF15">
    <property type="entry name" value="PROTEIN RHSA-RELATED"/>
    <property type="match status" value="1"/>
</dbReference>